<reference evidence="1 2" key="2">
    <citation type="submission" date="2018-08" db="EMBL/GenBank/DDBJ databases">
        <authorList>
            <person name="Laetsch R D."/>
            <person name="Stevens L."/>
            <person name="Kumar S."/>
            <person name="Blaxter L. M."/>
        </authorList>
    </citation>
    <scope>NUCLEOTIDE SEQUENCE [LARGE SCALE GENOMIC DNA]</scope>
</reference>
<dbReference type="WBParaSite" id="nOo.2.0.1.t12514-RA">
    <property type="protein sequence ID" value="nOo.2.0.1.t12514-RA"/>
    <property type="gene ID" value="nOo.2.0.1.g12514"/>
</dbReference>
<dbReference type="EMBL" id="UYRW01010896">
    <property type="protein sequence ID" value="VDM99225.1"/>
    <property type="molecule type" value="Genomic_DNA"/>
</dbReference>
<reference evidence="3" key="1">
    <citation type="submission" date="2016-06" db="UniProtKB">
        <authorList>
            <consortium name="WormBaseParasite"/>
        </authorList>
    </citation>
    <scope>IDENTIFICATION</scope>
</reference>
<sequence length="78" mass="9063">MDMDVAEDTSQTFTMDMERQLWLNLYHYHRATFEYLRNETVSLHLLSYISKKLDIDLGVDSRDDYISAAAAGAMHAEM</sequence>
<evidence type="ECO:0000313" key="3">
    <source>
        <dbReference type="WBParaSite" id="nOo.2.0.1.t12514-RA"/>
    </source>
</evidence>
<keyword evidence="2" id="KW-1185">Reference proteome</keyword>
<protein>
    <submittedName>
        <fullName evidence="3">Plexin_cytopl domain-containing protein</fullName>
    </submittedName>
</protein>
<name>A0A182EWG8_ONCOC</name>
<dbReference type="AlphaFoldDB" id="A0A182EWG8"/>
<evidence type="ECO:0000313" key="2">
    <source>
        <dbReference type="Proteomes" id="UP000271087"/>
    </source>
</evidence>
<evidence type="ECO:0000313" key="1">
    <source>
        <dbReference type="EMBL" id="VDM99225.1"/>
    </source>
</evidence>
<accession>A0A182EWG8</accession>
<gene>
    <name evidence="1" type="ORF">NOO_LOCUS12514</name>
</gene>
<organism evidence="3">
    <name type="scientific">Onchocerca ochengi</name>
    <name type="common">Filarial nematode worm</name>
    <dbReference type="NCBI Taxonomy" id="42157"/>
    <lineage>
        <taxon>Eukaryota</taxon>
        <taxon>Metazoa</taxon>
        <taxon>Ecdysozoa</taxon>
        <taxon>Nematoda</taxon>
        <taxon>Chromadorea</taxon>
        <taxon>Rhabditida</taxon>
        <taxon>Spirurina</taxon>
        <taxon>Spiruromorpha</taxon>
        <taxon>Filarioidea</taxon>
        <taxon>Onchocercidae</taxon>
        <taxon>Onchocerca</taxon>
    </lineage>
</organism>
<proteinExistence type="predicted"/>
<dbReference type="Proteomes" id="UP000271087">
    <property type="component" value="Unassembled WGS sequence"/>
</dbReference>